<dbReference type="KEGG" id="cbae:COR50_01115"/>
<dbReference type="AlphaFoldDB" id="A0A291QPL2"/>
<organism evidence="2 3">
    <name type="scientific">Chitinophaga caeni</name>
    <dbReference type="NCBI Taxonomy" id="2029983"/>
    <lineage>
        <taxon>Bacteria</taxon>
        <taxon>Pseudomonadati</taxon>
        <taxon>Bacteroidota</taxon>
        <taxon>Chitinophagia</taxon>
        <taxon>Chitinophagales</taxon>
        <taxon>Chitinophagaceae</taxon>
        <taxon>Chitinophaga</taxon>
    </lineage>
</organism>
<feature type="transmembrane region" description="Helical" evidence="1">
    <location>
        <begin position="6"/>
        <end position="24"/>
    </location>
</feature>
<accession>A0A291QPL2</accession>
<dbReference type="RefSeq" id="WP_098192261.1">
    <property type="nucleotide sequence ID" value="NZ_CP023777.1"/>
</dbReference>
<keyword evidence="1" id="KW-0812">Transmembrane</keyword>
<dbReference type="EMBL" id="CP023777">
    <property type="protein sequence ID" value="ATL45871.1"/>
    <property type="molecule type" value="Genomic_DNA"/>
</dbReference>
<dbReference type="Proteomes" id="UP000220133">
    <property type="component" value="Chromosome"/>
</dbReference>
<reference evidence="2 3" key="1">
    <citation type="submission" date="2017-10" db="EMBL/GenBank/DDBJ databases">
        <title>Paenichitinophaga pekingensis gen. nov., sp. nov., isolated from activated sludge.</title>
        <authorList>
            <person name="Jin D."/>
            <person name="Kong X."/>
            <person name="Deng Y."/>
            <person name="Bai Z."/>
        </authorList>
    </citation>
    <scope>NUCLEOTIDE SEQUENCE [LARGE SCALE GENOMIC DNA]</scope>
    <source>
        <strain evidence="2 3">13</strain>
    </source>
</reference>
<name>A0A291QPL2_9BACT</name>
<evidence type="ECO:0000313" key="2">
    <source>
        <dbReference type="EMBL" id="ATL45871.1"/>
    </source>
</evidence>
<keyword evidence="1" id="KW-0472">Membrane</keyword>
<protein>
    <submittedName>
        <fullName evidence="2">Uncharacterized protein</fullName>
    </submittedName>
</protein>
<evidence type="ECO:0000313" key="3">
    <source>
        <dbReference type="Proteomes" id="UP000220133"/>
    </source>
</evidence>
<sequence length="235" mass="26044">MNAELGALLITAITISCLHTLTGPDHYVPFIAISKARNWSLSKTIGWTIICGIGHVGSSVVLGFAGIYLGWQLTKLTGIEEVRGGLAAWALFIFGCLYLVYGIVQAIRNRPHKHFDVYEDGDIYVYRHKHENNTAVLAKDKVKVTPWILFIIFVLGPCEPLIPLLMFPAAQHSTSSIFILVTVFLFFTILVMLAMVILGYYGFHLLEKSKFEKYIHILGGASITICGIGMLALGW</sequence>
<dbReference type="PANTHER" id="PTHR36394">
    <property type="entry name" value="OS01G0277700 PROTEIN"/>
    <property type="match status" value="1"/>
</dbReference>
<keyword evidence="1" id="KW-1133">Transmembrane helix</keyword>
<feature type="transmembrane region" description="Helical" evidence="1">
    <location>
        <begin position="86"/>
        <end position="104"/>
    </location>
</feature>
<feature type="transmembrane region" description="Helical" evidence="1">
    <location>
        <begin position="147"/>
        <end position="170"/>
    </location>
</feature>
<gene>
    <name evidence="2" type="ORF">COR50_01115</name>
</gene>
<feature type="transmembrane region" description="Helical" evidence="1">
    <location>
        <begin position="214"/>
        <end position="233"/>
    </location>
</feature>
<dbReference type="OrthoDB" id="9782403at2"/>
<keyword evidence="3" id="KW-1185">Reference proteome</keyword>
<feature type="transmembrane region" description="Helical" evidence="1">
    <location>
        <begin position="45"/>
        <end position="71"/>
    </location>
</feature>
<evidence type="ECO:0000256" key="1">
    <source>
        <dbReference type="SAM" id="Phobius"/>
    </source>
</evidence>
<feature type="transmembrane region" description="Helical" evidence="1">
    <location>
        <begin position="176"/>
        <end position="202"/>
    </location>
</feature>
<proteinExistence type="predicted"/>
<dbReference type="PANTHER" id="PTHR36394:SF1">
    <property type="entry name" value="OS01G0277700 PROTEIN"/>
    <property type="match status" value="1"/>
</dbReference>